<reference evidence="1 2" key="1">
    <citation type="submission" date="2016-03" db="EMBL/GenBank/DDBJ databases">
        <title>EvidentialGene: Evidence-directed Construction of Genes on Genomes.</title>
        <authorList>
            <person name="Gilbert D.G."/>
            <person name="Choi J.-H."/>
            <person name="Mockaitis K."/>
            <person name="Colbourne J."/>
            <person name="Pfrender M."/>
        </authorList>
    </citation>
    <scope>NUCLEOTIDE SEQUENCE [LARGE SCALE GENOMIC DNA]</scope>
    <source>
        <strain evidence="1 2">Xinb3</strain>
        <tissue evidence="1">Complete organism</tissue>
    </source>
</reference>
<accession>A0A164H888</accession>
<dbReference type="OrthoDB" id="5971912at2759"/>
<organism evidence="1 2">
    <name type="scientific">Daphnia magna</name>
    <dbReference type="NCBI Taxonomy" id="35525"/>
    <lineage>
        <taxon>Eukaryota</taxon>
        <taxon>Metazoa</taxon>
        <taxon>Ecdysozoa</taxon>
        <taxon>Arthropoda</taxon>
        <taxon>Crustacea</taxon>
        <taxon>Branchiopoda</taxon>
        <taxon>Diplostraca</taxon>
        <taxon>Cladocera</taxon>
        <taxon>Anomopoda</taxon>
        <taxon>Daphniidae</taxon>
        <taxon>Daphnia</taxon>
    </lineage>
</organism>
<gene>
    <name evidence="1" type="ORF">APZ42_004165</name>
</gene>
<sequence>MTPYPGRSTGSLTKEELIFNCRLSRARRTIENAYGIVTNQLHIFRKPMIGSPKNVKNS</sequence>
<dbReference type="Proteomes" id="UP000076858">
    <property type="component" value="Unassembled WGS sequence"/>
</dbReference>
<protein>
    <recommendedName>
        <fullName evidence="3">DDE Tnp4 domain-containing protein</fullName>
    </recommendedName>
</protein>
<comment type="caution">
    <text evidence="1">The sequence shown here is derived from an EMBL/GenBank/DDBJ whole genome shotgun (WGS) entry which is preliminary data.</text>
</comment>
<keyword evidence="2" id="KW-1185">Reference proteome</keyword>
<evidence type="ECO:0000313" key="1">
    <source>
        <dbReference type="EMBL" id="KZR99826.1"/>
    </source>
</evidence>
<proteinExistence type="predicted"/>
<evidence type="ECO:0008006" key="3">
    <source>
        <dbReference type="Google" id="ProtNLM"/>
    </source>
</evidence>
<dbReference type="AlphaFoldDB" id="A0A164H888"/>
<name>A0A164H888_9CRUS</name>
<evidence type="ECO:0000313" key="2">
    <source>
        <dbReference type="Proteomes" id="UP000076858"/>
    </source>
</evidence>
<dbReference type="EMBL" id="LRGB01012537">
    <property type="protein sequence ID" value="KZR99826.1"/>
    <property type="molecule type" value="Genomic_DNA"/>
</dbReference>